<keyword evidence="2" id="KW-1133">Transmembrane helix</keyword>
<evidence type="ECO:0000259" key="3">
    <source>
        <dbReference type="Pfam" id="PF19403"/>
    </source>
</evidence>
<dbReference type="InterPro" id="IPR045826">
    <property type="entry name" value="SpaA_PFL_dom_2"/>
</dbReference>
<dbReference type="Gene3D" id="2.60.40.10">
    <property type="entry name" value="Immunoglobulins"/>
    <property type="match status" value="2"/>
</dbReference>
<feature type="region of interest" description="Disordered" evidence="1">
    <location>
        <begin position="1199"/>
        <end position="1220"/>
    </location>
</feature>
<gene>
    <name evidence="5" type="ORF">A3D34_00145</name>
</gene>
<feature type="transmembrane region" description="Helical" evidence="2">
    <location>
        <begin position="1389"/>
        <end position="1406"/>
    </location>
</feature>
<dbReference type="Gene3D" id="2.40.160.150">
    <property type="match status" value="2"/>
</dbReference>
<organism evidence="5 6">
    <name type="scientific">Candidatus Staskawiczbacteria bacterium RIFCSPHIGHO2_02_FULL_33_16</name>
    <dbReference type="NCBI Taxonomy" id="1802204"/>
    <lineage>
        <taxon>Bacteria</taxon>
        <taxon>Candidatus Staskawicziibacteriota</taxon>
    </lineage>
</organism>
<dbReference type="Pfam" id="PF19403">
    <property type="entry name" value="SpaA_2"/>
    <property type="match status" value="2"/>
</dbReference>
<feature type="domain" description="SpaA-like prealbumin fold" evidence="4">
    <location>
        <begin position="923"/>
        <end position="1017"/>
    </location>
</feature>
<keyword evidence="2" id="KW-0812">Transmembrane</keyword>
<reference evidence="5 6" key="1">
    <citation type="journal article" date="2016" name="Nat. Commun.">
        <title>Thousands of microbial genomes shed light on interconnected biogeochemical processes in an aquifer system.</title>
        <authorList>
            <person name="Anantharaman K."/>
            <person name="Brown C.T."/>
            <person name="Hug L.A."/>
            <person name="Sharon I."/>
            <person name="Castelle C.J."/>
            <person name="Probst A.J."/>
            <person name="Thomas B.C."/>
            <person name="Singh A."/>
            <person name="Wilkins M.J."/>
            <person name="Karaoz U."/>
            <person name="Brodie E.L."/>
            <person name="Williams K.H."/>
            <person name="Hubbard S.S."/>
            <person name="Banfield J.F."/>
        </authorList>
    </citation>
    <scope>NUCLEOTIDE SEQUENCE [LARGE SCALE GENOMIC DNA]</scope>
</reference>
<evidence type="ECO:0000313" key="5">
    <source>
        <dbReference type="EMBL" id="OGZ65612.1"/>
    </source>
</evidence>
<evidence type="ECO:0000256" key="1">
    <source>
        <dbReference type="SAM" id="MobiDB-lite"/>
    </source>
</evidence>
<name>A0A1G2HSU4_9BACT</name>
<dbReference type="Proteomes" id="UP000179183">
    <property type="component" value="Unassembled WGS sequence"/>
</dbReference>
<dbReference type="InterPro" id="IPR013783">
    <property type="entry name" value="Ig-like_fold"/>
</dbReference>
<dbReference type="Pfam" id="PF24514">
    <property type="entry name" value="SpaA_4"/>
    <property type="match status" value="2"/>
</dbReference>
<accession>A0A1G2HSU4</accession>
<feature type="region of interest" description="Disordered" evidence="1">
    <location>
        <begin position="1299"/>
        <end position="1342"/>
    </location>
</feature>
<feature type="domain" description="SpaA-like prealbumin fold" evidence="3">
    <location>
        <begin position="1117"/>
        <end position="1195"/>
    </location>
</feature>
<feature type="region of interest" description="Disordered" evidence="1">
    <location>
        <begin position="219"/>
        <end position="259"/>
    </location>
</feature>
<evidence type="ECO:0008006" key="7">
    <source>
        <dbReference type="Google" id="ProtNLM"/>
    </source>
</evidence>
<feature type="domain" description="SpaA-like prealbumin fold" evidence="3">
    <location>
        <begin position="818"/>
        <end position="913"/>
    </location>
</feature>
<sequence>MQNILGNNFRKFFGISLTALLLFGGFFVANNVSSIALPGSTLIFEDNFDQSGNGMTNKWDDFSGSSDGSRVTTDTEGSGSSDDFTVGVSSKGLLLEGGSSGSNPDEGVEREISTMGYSSLDIEYSRAWKGGETDDTFVAYYSLDEGPFTILETQALGITTAHTLVTFNIANTDRNTKIILRFEVNGSETNDNLGIDDVKIYGSNAPLFYDGFESDDFSAWTNTEETPDAQTSNTWTDGNTSASAHSTHLTGSNGADPDDAIEKEISTTGFQNIKVRYAREVDITDGSPFDDEFFKAKFWDGSIWTDIEVIEDATMSSTMFTLPTLANNNPDFKLRFEMDASNSSSDNAYLDDVVIWGDELTTGSITINKTTVGGDGTFSFTRTGSEETTQITTQALSGSATIENLEPGDYTITETEQEGWSTENNTCVVTVSSGNTESCSFTNTKLSTIVGFKFEDSNGNGAWEEGELGVANWPMFLGKVGQRLLPEQPAGPGNEIPIEMVAMELTGSSPIGQVQFDNLELGDYKIFEGQQTGWAPTTPQIDSFFDITYQIDWQGIAQAPFIESFFDVFVELPGQVLNQGTPSCGQESCPLSPIAFGNFHNITITVEKDVVNPQGEVVEDNHNFSLRLDEINGETITQGTVYTFSENNAKVYTNIGLGTYKISETNGEITGDPDFDLLAISNDNDADPTNGYTFNVESGQDITITITNQQKQGSLTVRKVVTHPNLGVETANQFSFTVNDEENDGDPIQFIQNGENTLMGENILPINPGTYTIEEIYPENTYAISYSLECTNVVIESNDTSAICTITNSDIPTGYGAITVIKDLPNDNGGTFSEGDFPLTVTRVPETEEEAIVETQMSSGISAFFTPGNYTISESNPGELDGFTQSISCTDGETIITNGSISVALQQAWICTITNDDQPGSLTIIKNTGNANHNGTFNFTISGTDLTPSITTTGGTGQTAVNLDKGSYNVVETDSTGWNFSGASCEYEGESAGVSIENGESIYIDSGDSVTCSFINSVIMPKLTVTKVVINDNGRTKTVEEFPLFVGDNPVASGILNELNPGIYTVSETEDVNYQKTITGDCDAGGNITLNPGDVKSCTITNNDIAPIEEENTEIQGTITVTKVVINNNGGTKTVADFPLFVNTTPVTSGEAASFDAGTYTISETQQSGYTAVISGDCAEGSIVLLAGDEKNCTITNDDVAQESSSGGSGGGGGGGGQVFTITSSNSTGGLVNPLGSLSVASGNSYTVTIAPDSGFQIADVLVDGSSVGSQTTYTFSNISANHTISASFSVIPIIAGESTSTENPIPVPTPTPTPTPTPEVNTTNPQPPTNSPDISDSGATDINNDVEVTLQEPPVETIAENGTNLNQPAALGESDGANAFLQWIGANWLWLLILILLLLAAYWYYQYTKKNQTIPS</sequence>
<dbReference type="InterPro" id="IPR055371">
    <property type="entry name" value="SpaA_PFL_dom_4"/>
</dbReference>
<feature type="region of interest" description="Disordered" evidence="1">
    <location>
        <begin position="55"/>
        <end position="85"/>
    </location>
</feature>
<feature type="compositionally biased region" description="Polar residues" evidence="1">
    <location>
        <begin position="63"/>
        <end position="83"/>
    </location>
</feature>
<feature type="compositionally biased region" description="Polar residues" evidence="1">
    <location>
        <begin position="219"/>
        <end position="253"/>
    </location>
</feature>
<evidence type="ECO:0000313" key="6">
    <source>
        <dbReference type="Proteomes" id="UP000179183"/>
    </source>
</evidence>
<protein>
    <recommendedName>
        <fullName evidence="7">SD-repeat containing protein B domain-containing protein</fullName>
    </recommendedName>
</protein>
<evidence type="ECO:0000256" key="2">
    <source>
        <dbReference type="SAM" id="Phobius"/>
    </source>
</evidence>
<feature type="domain" description="SpaA-like prealbumin fold" evidence="4">
    <location>
        <begin position="365"/>
        <end position="437"/>
    </location>
</feature>
<dbReference type="SUPFAM" id="SSF117074">
    <property type="entry name" value="Hypothetical protein PA1324"/>
    <property type="match status" value="1"/>
</dbReference>
<evidence type="ECO:0000259" key="4">
    <source>
        <dbReference type="Pfam" id="PF24514"/>
    </source>
</evidence>
<keyword evidence="2" id="KW-0472">Membrane</keyword>
<feature type="compositionally biased region" description="Gly residues" evidence="1">
    <location>
        <begin position="1207"/>
        <end position="1218"/>
    </location>
</feature>
<feature type="compositionally biased region" description="Pro residues" evidence="1">
    <location>
        <begin position="1306"/>
        <end position="1318"/>
    </location>
</feature>
<proteinExistence type="predicted"/>
<comment type="caution">
    <text evidence="5">The sequence shown here is derived from an EMBL/GenBank/DDBJ whole genome shotgun (WGS) entry which is preliminary data.</text>
</comment>
<dbReference type="EMBL" id="MHOQ01000042">
    <property type="protein sequence ID" value="OGZ65612.1"/>
    <property type="molecule type" value="Genomic_DNA"/>
</dbReference>